<gene>
    <name evidence="1" type="ORF">IAA81_09310</name>
</gene>
<protein>
    <submittedName>
        <fullName evidence="1">Uncharacterized protein</fullName>
    </submittedName>
</protein>
<organism evidence="1 2">
    <name type="scientific">Candidatus Gallitreponema excrementavium</name>
    <dbReference type="NCBI Taxonomy" id="2840840"/>
    <lineage>
        <taxon>Bacteria</taxon>
        <taxon>Pseudomonadati</taxon>
        <taxon>Spirochaetota</taxon>
        <taxon>Spirochaetia</taxon>
        <taxon>Spirochaetales</taxon>
        <taxon>Candidatus Gallitreponema</taxon>
    </lineage>
</organism>
<dbReference type="EMBL" id="JADIMM010000108">
    <property type="protein sequence ID" value="MBO8458404.1"/>
    <property type="molecule type" value="Genomic_DNA"/>
</dbReference>
<sequence length="56" mass="6520">MMEAAKEKIRVNVEAKMGKGVEFERIRRITGYLVGTLDRFNDAKRAEERDRVKHGL</sequence>
<comment type="caution">
    <text evidence="1">The sequence shown here is derived from an EMBL/GenBank/DDBJ whole genome shotgun (WGS) entry which is preliminary data.</text>
</comment>
<dbReference type="Proteomes" id="UP000823638">
    <property type="component" value="Unassembled WGS sequence"/>
</dbReference>
<dbReference type="GO" id="GO:0008998">
    <property type="term" value="F:ribonucleoside-triphosphate reductase (thioredoxin) activity"/>
    <property type="evidence" value="ECO:0007669"/>
    <property type="project" value="InterPro"/>
</dbReference>
<proteinExistence type="predicted"/>
<dbReference type="Pfam" id="PF13597">
    <property type="entry name" value="NRDD"/>
    <property type="match status" value="1"/>
</dbReference>
<name>A0A9D9N2X3_9SPIR</name>
<evidence type="ECO:0000313" key="1">
    <source>
        <dbReference type="EMBL" id="MBO8458404.1"/>
    </source>
</evidence>
<reference evidence="1" key="2">
    <citation type="journal article" date="2021" name="PeerJ">
        <title>Extensive microbial diversity within the chicken gut microbiome revealed by metagenomics and culture.</title>
        <authorList>
            <person name="Gilroy R."/>
            <person name="Ravi A."/>
            <person name="Getino M."/>
            <person name="Pursley I."/>
            <person name="Horton D.L."/>
            <person name="Alikhan N.F."/>
            <person name="Baker D."/>
            <person name="Gharbi K."/>
            <person name="Hall N."/>
            <person name="Watson M."/>
            <person name="Adriaenssens E.M."/>
            <person name="Foster-Nyarko E."/>
            <person name="Jarju S."/>
            <person name="Secka A."/>
            <person name="Antonio M."/>
            <person name="Oren A."/>
            <person name="Chaudhuri R.R."/>
            <person name="La Ragione R."/>
            <person name="Hildebrand F."/>
            <person name="Pallen M.J."/>
        </authorList>
    </citation>
    <scope>NUCLEOTIDE SEQUENCE</scope>
    <source>
        <strain evidence="1">10532</strain>
    </source>
</reference>
<dbReference type="GO" id="GO:0006260">
    <property type="term" value="P:DNA replication"/>
    <property type="evidence" value="ECO:0007669"/>
    <property type="project" value="InterPro"/>
</dbReference>
<dbReference type="InterPro" id="IPR012833">
    <property type="entry name" value="NrdD"/>
</dbReference>
<evidence type="ECO:0000313" key="2">
    <source>
        <dbReference type="Proteomes" id="UP000823638"/>
    </source>
</evidence>
<reference evidence="1" key="1">
    <citation type="submission" date="2020-10" db="EMBL/GenBank/DDBJ databases">
        <authorList>
            <person name="Gilroy R."/>
        </authorList>
    </citation>
    <scope>NUCLEOTIDE SEQUENCE</scope>
    <source>
        <strain evidence="1">10532</strain>
    </source>
</reference>
<accession>A0A9D9N2X3</accession>
<dbReference type="AlphaFoldDB" id="A0A9D9N2X3"/>